<evidence type="ECO:0000259" key="2">
    <source>
        <dbReference type="SMART" id="SM00955"/>
    </source>
</evidence>
<feature type="region of interest" description="Disordered" evidence="1">
    <location>
        <begin position="344"/>
        <end position="364"/>
    </location>
</feature>
<accession>A0A0C3BMJ5</accession>
<dbReference type="SUPFAM" id="SSF50249">
    <property type="entry name" value="Nucleic acid-binding proteins"/>
    <property type="match status" value="1"/>
</dbReference>
<dbReference type="STRING" id="933852.A0A0C3BMJ5"/>
<dbReference type="InterPro" id="IPR050180">
    <property type="entry name" value="RNR_Ribonuclease"/>
</dbReference>
<keyword evidence="4" id="KW-1185">Reference proteome</keyword>
<dbReference type="EMBL" id="KN824278">
    <property type="protein sequence ID" value="KIM33329.1"/>
    <property type="molecule type" value="Genomic_DNA"/>
</dbReference>
<dbReference type="InterPro" id="IPR012340">
    <property type="entry name" value="NA-bd_OB-fold"/>
</dbReference>
<dbReference type="PANTHER" id="PTHR23355">
    <property type="entry name" value="RIBONUCLEASE"/>
    <property type="match status" value="1"/>
</dbReference>
<dbReference type="Proteomes" id="UP000054097">
    <property type="component" value="Unassembled WGS sequence"/>
</dbReference>
<dbReference type="HOGENOM" id="CLU_002512_2_0_1"/>
<dbReference type="OrthoDB" id="2285229at2759"/>
<dbReference type="Pfam" id="PF00773">
    <property type="entry name" value="RNB"/>
    <property type="match status" value="1"/>
</dbReference>
<sequence length="923" mass="103327">MQYSKNGLRNFNTTKTKAICCISKRAAYKSTVAKTSSSGLRPAPTVEQVKELEHIGRQLVDATVARRKKHTLKTWEKATLDEKRNILDKEMQELARPNKPKSQERLDFESLEGTSDYTSITPVIPTIDDSNRPRPGAFVELRRNTVVVHGVVLNEQLQGNAVKVNVITQKGEIWSNNPDDIMVSIPDFTPEHILEQISASDDAVEAQDAMARLKVIKQLDVFEQQITIMTNYYSPIVSKLYDKVRSQNPTQWARLSLHKILTSHPPPLGRGDETTAAIALHKLLIQDPLYFVATEVHRSSLEFSARPLAEVENIKRVTQWIRGNSAEITDFIRKAKTIITLSRDIRDKAPQGPPTPDSSSLPTLNESDRCIIDFLRSATRKHSAHQTNPYESFAPTIIKRLGIYKKDITGDVIFRFLQDIGALEPWHDMILLTEEQAIALGSTENIVFNDQEKLVDEHDSQRHDWGQLPVYIIDAADAEELDDGISIEKLNDGTSWLHVHVADPTSNLDRKSPIALAAATRGCSMYGPQKTFPMLPNSYTMTQHSLGSLGQDGAQKVLTFSALLDQHGHILGHKVRAGIIRKVHVITYSAVENAWGELSRDLDWPFGDDPPFMPESTALSPKAMADLDGLRQLGSLQQGRRAGLGRMIWTMPLPKVVFPDRPVPSSTADLQLWTGFPRILYGVERRELSPARAMVAEAMILAGQVAGRFCTENGLPGLFRTAGKPLGDPVDSASRGNLSAEIVMRSNIASRPAYYSITPSEHWQLGVGPETGGYVRVTSPLRRFADMVMHWQIKAALLGRKSPTISSDEMQKYAARLHERESVVKSVYRSQQGYWAAMYIQRRLEHRPDDPVFSNLEGYTFNTPEFDTFSRLYTTAILLPGLAIKGWLSTTQKPSWDIGEKVKVRITEVTMVGKAKIRLQLDD</sequence>
<dbReference type="GO" id="GO:0000932">
    <property type="term" value="C:P-body"/>
    <property type="evidence" value="ECO:0007669"/>
    <property type="project" value="TreeGrafter"/>
</dbReference>
<evidence type="ECO:0000313" key="3">
    <source>
        <dbReference type="EMBL" id="KIM33329.1"/>
    </source>
</evidence>
<evidence type="ECO:0000313" key="4">
    <source>
        <dbReference type="Proteomes" id="UP000054097"/>
    </source>
</evidence>
<dbReference type="PANTHER" id="PTHR23355:SF65">
    <property type="entry name" value="EXORIBONUCLEASE CYT-4, PUTATIVE (AFU_ORTHOLOGUE AFUA_7G01550)-RELATED"/>
    <property type="match status" value="1"/>
</dbReference>
<dbReference type="InterPro" id="IPR001900">
    <property type="entry name" value="RNase_II/R"/>
</dbReference>
<dbReference type="GO" id="GO:0003723">
    <property type="term" value="F:RNA binding"/>
    <property type="evidence" value="ECO:0007669"/>
    <property type="project" value="InterPro"/>
</dbReference>
<protein>
    <recommendedName>
        <fullName evidence="2">RNB domain-containing protein</fullName>
    </recommendedName>
</protein>
<reference evidence="4" key="2">
    <citation type="submission" date="2015-01" db="EMBL/GenBank/DDBJ databases">
        <title>Evolutionary Origins and Diversification of the Mycorrhizal Mutualists.</title>
        <authorList>
            <consortium name="DOE Joint Genome Institute"/>
            <consortium name="Mycorrhizal Genomics Consortium"/>
            <person name="Kohler A."/>
            <person name="Kuo A."/>
            <person name="Nagy L.G."/>
            <person name="Floudas D."/>
            <person name="Copeland A."/>
            <person name="Barry K.W."/>
            <person name="Cichocki N."/>
            <person name="Veneault-Fourrey C."/>
            <person name="LaButti K."/>
            <person name="Lindquist E.A."/>
            <person name="Lipzen A."/>
            <person name="Lundell T."/>
            <person name="Morin E."/>
            <person name="Murat C."/>
            <person name="Riley R."/>
            <person name="Ohm R."/>
            <person name="Sun H."/>
            <person name="Tunlid A."/>
            <person name="Henrissat B."/>
            <person name="Grigoriev I.V."/>
            <person name="Hibbett D.S."/>
            <person name="Martin F."/>
        </authorList>
    </citation>
    <scope>NUCLEOTIDE SEQUENCE [LARGE SCALE GENOMIC DNA]</scope>
    <source>
        <strain evidence="4">MAFF 305830</strain>
    </source>
</reference>
<dbReference type="GO" id="GO:0006402">
    <property type="term" value="P:mRNA catabolic process"/>
    <property type="evidence" value="ECO:0007669"/>
    <property type="project" value="TreeGrafter"/>
</dbReference>
<reference evidence="3 4" key="1">
    <citation type="submission" date="2014-04" db="EMBL/GenBank/DDBJ databases">
        <authorList>
            <consortium name="DOE Joint Genome Institute"/>
            <person name="Kuo A."/>
            <person name="Zuccaro A."/>
            <person name="Kohler A."/>
            <person name="Nagy L.G."/>
            <person name="Floudas D."/>
            <person name="Copeland A."/>
            <person name="Barry K.W."/>
            <person name="Cichocki N."/>
            <person name="Veneault-Fourrey C."/>
            <person name="LaButti K."/>
            <person name="Lindquist E.A."/>
            <person name="Lipzen A."/>
            <person name="Lundell T."/>
            <person name="Morin E."/>
            <person name="Murat C."/>
            <person name="Sun H."/>
            <person name="Tunlid A."/>
            <person name="Henrissat B."/>
            <person name="Grigoriev I.V."/>
            <person name="Hibbett D.S."/>
            <person name="Martin F."/>
            <person name="Nordberg H.P."/>
            <person name="Cantor M.N."/>
            <person name="Hua S.X."/>
        </authorList>
    </citation>
    <scope>NUCLEOTIDE SEQUENCE [LARGE SCALE GENOMIC DNA]</scope>
    <source>
        <strain evidence="3 4">MAFF 305830</strain>
    </source>
</reference>
<proteinExistence type="predicted"/>
<evidence type="ECO:0000256" key="1">
    <source>
        <dbReference type="SAM" id="MobiDB-lite"/>
    </source>
</evidence>
<dbReference type="SMART" id="SM00955">
    <property type="entry name" value="RNB"/>
    <property type="match status" value="1"/>
</dbReference>
<name>A0A0C3BMJ5_SERVB</name>
<feature type="domain" description="RNB" evidence="2">
    <location>
        <begin position="462"/>
        <end position="799"/>
    </location>
</feature>
<organism evidence="3 4">
    <name type="scientific">Serendipita vermifera MAFF 305830</name>
    <dbReference type="NCBI Taxonomy" id="933852"/>
    <lineage>
        <taxon>Eukaryota</taxon>
        <taxon>Fungi</taxon>
        <taxon>Dikarya</taxon>
        <taxon>Basidiomycota</taxon>
        <taxon>Agaricomycotina</taxon>
        <taxon>Agaricomycetes</taxon>
        <taxon>Sebacinales</taxon>
        <taxon>Serendipitaceae</taxon>
        <taxon>Serendipita</taxon>
    </lineage>
</organism>
<dbReference type="AlphaFoldDB" id="A0A0C3BMJ5"/>
<gene>
    <name evidence="3" type="ORF">M408DRAFT_61355</name>
</gene>
<dbReference type="GO" id="GO:0000175">
    <property type="term" value="F:3'-5'-RNA exonuclease activity"/>
    <property type="evidence" value="ECO:0007669"/>
    <property type="project" value="TreeGrafter"/>
</dbReference>